<evidence type="ECO:0000256" key="4">
    <source>
        <dbReference type="ARBA" id="ARBA00023157"/>
    </source>
</evidence>
<dbReference type="GO" id="GO:0005576">
    <property type="term" value="C:extracellular region"/>
    <property type="evidence" value="ECO:0007669"/>
    <property type="project" value="InterPro"/>
</dbReference>
<sequence length="637" mass="70398">MTHTPVSQSEPGAQQRTTLVTLERTEPYSTATVYSYRVRPTYDMTATKIRLSATIRDIACADYGVIECSVESRAYPRTSSVGVLSITSPPSKPVLVAPLDVLENREVTPAITCSTDDVGYPHWSLALKAVLPSAETPILIPTEKRRFSNGKRCSHGETLTLKGYLPVLAANGTILVCELLSPKPVDLNPYRIHLENPGQSDPVGSRSNSKPSEEPGDRDALTDEQLLMVIRDTICHNKGKKPSLIRHPYLCTRYIVCEEQIATIMACPPEQCFDPNSGNCGVEAVFLEPIHGTLGDGLAGLACSVIHVRDWTRMRIRRHSWGAFYDDVVEVNSEGQVTWHDDSLRKRALTDFRSSASPQLAELYVWIYELECGDEDSYKCEVDREEEESMTGGHLLKVYARASPPVLAVPTTAVEGQGREPVEIKCEATLGRPRGTLTLKRKLQREDEFRPVAFSLTTMQDVGACLIRQKSSFTIPKEEVFAHNSSQWVCEVRPSEGTLDYLSEAASSGHQELYIVPDDICIGQFQELLPHPVYGCKHFLHCGDAETSVRTCRPGTCFNAITHWCDIPAIGKPGQCEMTSGYLPHETACNKYINCAGGELTIERCPDGAVYASDGQCTTDIHEAFCSKQIYGARSRS</sequence>
<dbReference type="GO" id="GO:0008061">
    <property type="term" value="F:chitin binding"/>
    <property type="evidence" value="ECO:0007669"/>
    <property type="project" value="UniProtKB-KW"/>
</dbReference>
<dbReference type="AlphaFoldDB" id="A0A3S1BL99"/>
<dbReference type="Proteomes" id="UP000271974">
    <property type="component" value="Unassembled WGS sequence"/>
</dbReference>
<feature type="domain" description="Chitin-binding type-2" evidence="7">
    <location>
        <begin position="573"/>
        <end position="628"/>
    </location>
</feature>
<comment type="caution">
    <text evidence="8">The sequence shown here is derived from an EMBL/GenBank/DDBJ whole genome shotgun (WGS) entry which is preliminary data.</text>
</comment>
<proteinExistence type="predicted"/>
<dbReference type="SMART" id="SM00494">
    <property type="entry name" value="ChtBD2"/>
    <property type="match status" value="3"/>
</dbReference>
<evidence type="ECO:0000256" key="5">
    <source>
        <dbReference type="ARBA" id="ARBA00023180"/>
    </source>
</evidence>
<evidence type="ECO:0000313" key="8">
    <source>
        <dbReference type="EMBL" id="RUS90991.1"/>
    </source>
</evidence>
<reference evidence="8 9" key="1">
    <citation type="submission" date="2019-01" db="EMBL/GenBank/DDBJ databases">
        <title>A draft genome assembly of the solar-powered sea slug Elysia chlorotica.</title>
        <authorList>
            <person name="Cai H."/>
            <person name="Li Q."/>
            <person name="Fang X."/>
            <person name="Li J."/>
            <person name="Curtis N.E."/>
            <person name="Altenburger A."/>
            <person name="Shibata T."/>
            <person name="Feng M."/>
            <person name="Maeda T."/>
            <person name="Schwartz J.A."/>
            <person name="Shigenobu S."/>
            <person name="Lundholm N."/>
            <person name="Nishiyama T."/>
            <person name="Yang H."/>
            <person name="Hasebe M."/>
            <person name="Li S."/>
            <person name="Pierce S.K."/>
            <person name="Wang J."/>
        </authorList>
    </citation>
    <scope>NUCLEOTIDE SEQUENCE [LARGE SCALE GENOMIC DNA]</scope>
    <source>
        <strain evidence="8">EC2010</strain>
        <tissue evidence="8">Whole organism of an adult</tissue>
    </source>
</reference>
<feature type="domain" description="Chitin-binding type-2" evidence="7">
    <location>
        <begin position="232"/>
        <end position="280"/>
    </location>
</feature>
<accession>A0A3S1BL99</accession>
<keyword evidence="4" id="KW-1015">Disulfide bond</keyword>
<evidence type="ECO:0000256" key="6">
    <source>
        <dbReference type="SAM" id="MobiDB-lite"/>
    </source>
</evidence>
<keyword evidence="1" id="KW-0147">Chitin-binding</keyword>
<protein>
    <recommendedName>
        <fullName evidence="7">Chitin-binding type-2 domain-containing protein</fullName>
    </recommendedName>
</protein>
<organism evidence="8 9">
    <name type="scientific">Elysia chlorotica</name>
    <name type="common">Eastern emerald elysia</name>
    <name type="synonym">Sea slug</name>
    <dbReference type="NCBI Taxonomy" id="188477"/>
    <lineage>
        <taxon>Eukaryota</taxon>
        <taxon>Metazoa</taxon>
        <taxon>Spiralia</taxon>
        <taxon>Lophotrochozoa</taxon>
        <taxon>Mollusca</taxon>
        <taxon>Gastropoda</taxon>
        <taxon>Heterobranchia</taxon>
        <taxon>Euthyneura</taxon>
        <taxon>Panpulmonata</taxon>
        <taxon>Sacoglossa</taxon>
        <taxon>Placobranchoidea</taxon>
        <taxon>Plakobranchidae</taxon>
        <taxon>Elysia</taxon>
    </lineage>
</organism>
<dbReference type="PANTHER" id="PTHR23301">
    <property type="entry name" value="CHITIN BINDING PERITROPHIN-A"/>
    <property type="match status" value="1"/>
</dbReference>
<evidence type="ECO:0000256" key="1">
    <source>
        <dbReference type="ARBA" id="ARBA00022669"/>
    </source>
</evidence>
<evidence type="ECO:0000313" key="9">
    <source>
        <dbReference type="Proteomes" id="UP000271974"/>
    </source>
</evidence>
<evidence type="ECO:0000259" key="7">
    <source>
        <dbReference type="PROSITE" id="PS50940"/>
    </source>
</evidence>
<dbReference type="PANTHER" id="PTHR23301:SF0">
    <property type="entry name" value="CHITIN-BINDING TYPE-2 DOMAIN-CONTAINING PROTEIN-RELATED"/>
    <property type="match status" value="1"/>
</dbReference>
<keyword evidence="3" id="KW-0677">Repeat</keyword>
<evidence type="ECO:0000256" key="2">
    <source>
        <dbReference type="ARBA" id="ARBA00022729"/>
    </source>
</evidence>
<dbReference type="Gene3D" id="2.170.140.10">
    <property type="entry name" value="Chitin binding domain"/>
    <property type="match status" value="2"/>
</dbReference>
<feature type="region of interest" description="Disordered" evidence="6">
    <location>
        <begin position="191"/>
        <end position="222"/>
    </location>
</feature>
<dbReference type="EMBL" id="RQTK01000020">
    <property type="protein sequence ID" value="RUS90991.1"/>
    <property type="molecule type" value="Genomic_DNA"/>
</dbReference>
<name>A0A3S1BL99_ELYCH</name>
<keyword evidence="5" id="KW-0325">Glycoprotein</keyword>
<dbReference type="InterPro" id="IPR002557">
    <property type="entry name" value="Chitin-bd_dom"/>
</dbReference>
<evidence type="ECO:0000256" key="3">
    <source>
        <dbReference type="ARBA" id="ARBA00022737"/>
    </source>
</evidence>
<gene>
    <name evidence="8" type="ORF">EGW08_001208</name>
</gene>
<dbReference type="PROSITE" id="PS50940">
    <property type="entry name" value="CHIT_BIND_II"/>
    <property type="match status" value="2"/>
</dbReference>
<keyword evidence="2" id="KW-0732">Signal</keyword>
<dbReference type="OrthoDB" id="6144079at2759"/>
<dbReference type="InterPro" id="IPR036508">
    <property type="entry name" value="Chitin-bd_dom_sf"/>
</dbReference>
<keyword evidence="9" id="KW-1185">Reference proteome</keyword>
<dbReference type="STRING" id="188477.A0A3S1BL99"/>
<dbReference type="SUPFAM" id="SSF57625">
    <property type="entry name" value="Invertebrate chitin-binding proteins"/>
    <property type="match status" value="3"/>
</dbReference>
<dbReference type="InterPro" id="IPR051940">
    <property type="entry name" value="Chitin_bind-dev_reg"/>
</dbReference>
<feature type="compositionally biased region" description="Basic and acidic residues" evidence="6">
    <location>
        <begin position="211"/>
        <end position="221"/>
    </location>
</feature>
<dbReference type="Pfam" id="PF01607">
    <property type="entry name" value="CBM_14"/>
    <property type="match status" value="3"/>
</dbReference>